<dbReference type="Proteomes" id="UP000636960">
    <property type="component" value="Unassembled WGS sequence"/>
</dbReference>
<evidence type="ECO:0000313" key="3">
    <source>
        <dbReference type="Proteomes" id="UP000636960"/>
    </source>
</evidence>
<comment type="caution">
    <text evidence="2">The sequence shown here is derived from an EMBL/GenBank/DDBJ whole genome shotgun (WGS) entry which is preliminary data.</text>
</comment>
<dbReference type="Gene3D" id="2.30.110.10">
    <property type="entry name" value="Electron Transport, Fmn-binding Protein, Chain A"/>
    <property type="match status" value="1"/>
</dbReference>
<accession>A0A919K156</accession>
<protein>
    <recommendedName>
        <fullName evidence="4">Pyridoxamine 5'-phosphate oxidase putative domain-containing protein</fullName>
    </recommendedName>
</protein>
<dbReference type="InterPro" id="IPR012349">
    <property type="entry name" value="Split_barrel_FMN-bd"/>
</dbReference>
<evidence type="ECO:0000256" key="1">
    <source>
        <dbReference type="SAM" id="MobiDB-lite"/>
    </source>
</evidence>
<dbReference type="AlphaFoldDB" id="A0A919K156"/>
<organism evidence="2 3">
    <name type="scientific">Paractinoplanes rishiriensis</name>
    <dbReference type="NCBI Taxonomy" id="1050105"/>
    <lineage>
        <taxon>Bacteria</taxon>
        <taxon>Bacillati</taxon>
        <taxon>Actinomycetota</taxon>
        <taxon>Actinomycetes</taxon>
        <taxon>Micromonosporales</taxon>
        <taxon>Micromonosporaceae</taxon>
        <taxon>Paractinoplanes</taxon>
    </lineage>
</organism>
<reference evidence="2" key="1">
    <citation type="submission" date="2021-01" db="EMBL/GenBank/DDBJ databases">
        <title>Whole genome shotgun sequence of Actinoplanes rishiriensis NBRC 108556.</title>
        <authorList>
            <person name="Komaki H."/>
            <person name="Tamura T."/>
        </authorList>
    </citation>
    <scope>NUCLEOTIDE SEQUENCE</scope>
    <source>
        <strain evidence="2">NBRC 108556</strain>
    </source>
</reference>
<dbReference type="EMBL" id="BOMV01000053">
    <property type="protein sequence ID" value="GIE96919.1"/>
    <property type="molecule type" value="Genomic_DNA"/>
</dbReference>
<name>A0A919K156_9ACTN</name>
<proteinExistence type="predicted"/>
<evidence type="ECO:0008006" key="4">
    <source>
        <dbReference type="Google" id="ProtNLM"/>
    </source>
</evidence>
<evidence type="ECO:0000313" key="2">
    <source>
        <dbReference type="EMBL" id="GIE96919.1"/>
    </source>
</evidence>
<sequence>MHAAAGSPGGRVAFPAVPDEPRDPAQRKADVLAKLTAPVADVWVATAEGDRPFLVPLTAAWHNERIVLATARTTPVARNLLANGRARLALGHTRDVVLIDAVLERTAEVASSGALGEAYAGQNDWDPRTAGESYVFLILRPDRILAWREENEIAGRTLMRDGAWLI</sequence>
<feature type="region of interest" description="Disordered" evidence="1">
    <location>
        <begin position="1"/>
        <end position="27"/>
    </location>
</feature>
<keyword evidence="3" id="KW-1185">Reference proteome</keyword>
<gene>
    <name evidence="2" type="ORF">Ari01nite_43840</name>
</gene>
<dbReference type="SUPFAM" id="SSF50475">
    <property type="entry name" value="FMN-binding split barrel"/>
    <property type="match status" value="1"/>
</dbReference>